<dbReference type="AlphaFoldDB" id="A0A6P4CZU7"/>
<evidence type="ECO:0000313" key="1">
    <source>
        <dbReference type="Proteomes" id="UP000515211"/>
    </source>
</evidence>
<protein>
    <submittedName>
        <fullName evidence="2">Uncharacterized protein LOC107483885</fullName>
    </submittedName>
</protein>
<accession>A0A6P4CZU7</accession>
<proteinExistence type="predicted"/>
<sequence>MSTETKEFISFALASFASRNHPNSSSYVSINNPCIINQTTLSSSSPSIQNSVFSVNKLVLSTLKQLLFTVTWCRSHSNQGLTISFGNNEVHDPSSAPPTFRLNTNSRFFRKKKGSKLIELCDESSSKIEVFWDLSNARYESGPEPVEGLYLVIVVDSEVGLVLGGDAAEEFTSKKLILAPINESKLRIFGHGKDHSR</sequence>
<keyword evidence="1" id="KW-1185">Reference proteome</keyword>
<dbReference type="GeneID" id="107483885"/>
<evidence type="ECO:0000313" key="2">
    <source>
        <dbReference type="RefSeq" id="XP_015959975.1"/>
    </source>
</evidence>
<dbReference type="RefSeq" id="XP_015959975.1">
    <property type="nucleotide sequence ID" value="XM_016104489.3"/>
</dbReference>
<reference evidence="2" key="2">
    <citation type="submission" date="2025-08" db="UniProtKB">
        <authorList>
            <consortium name="RefSeq"/>
        </authorList>
    </citation>
    <scope>IDENTIFICATION</scope>
    <source>
        <tissue evidence="2">Whole plant</tissue>
    </source>
</reference>
<organism evidence="1 2">
    <name type="scientific">Arachis duranensis</name>
    <name type="common">Wild peanut</name>
    <dbReference type="NCBI Taxonomy" id="130453"/>
    <lineage>
        <taxon>Eukaryota</taxon>
        <taxon>Viridiplantae</taxon>
        <taxon>Streptophyta</taxon>
        <taxon>Embryophyta</taxon>
        <taxon>Tracheophyta</taxon>
        <taxon>Spermatophyta</taxon>
        <taxon>Magnoliopsida</taxon>
        <taxon>eudicotyledons</taxon>
        <taxon>Gunneridae</taxon>
        <taxon>Pentapetalae</taxon>
        <taxon>rosids</taxon>
        <taxon>fabids</taxon>
        <taxon>Fabales</taxon>
        <taxon>Fabaceae</taxon>
        <taxon>Papilionoideae</taxon>
        <taxon>50 kb inversion clade</taxon>
        <taxon>dalbergioids sensu lato</taxon>
        <taxon>Dalbergieae</taxon>
        <taxon>Pterocarpus clade</taxon>
        <taxon>Arachis</taxon>
    </lineage>
</organism>
<name>A0A6P4CZU7_ARADU</name>
<dbReference type="Proteomes" id="UP000515211">
    <property type="component" value="Chromosome 4"/>
</dbReference>
<dbReference type="PANTHER" id="PTHR31972">
    <property type="entry name" value="EXPRESSED PROTEIN"/>
    <property type="match status" value="1"/>
</dbReference>
<dbReference type="Pfam" id="PF05910">
    <property type="entry name" value="DUF868"/>
    <property type="match status" value="1"/>
</dbReference>
<dbReference type="InterPro" id="IPR008586">
    <property type="entry name" value="DUF868_pln"/>
</dbReference>
<dbReference type="KEGG" id="adu:107483885"/>
<gene>
    <name evidence="2" type="primary">LOC107483885</name>
</gene>
<reference evidence="1" key="1">
    <citation type="journal article" date="2016" name="Nat. Genet.">
        <title>The genome sequences of Arachis duranensis and Arachis ipaensis, the diploid ancestors of cultivated peanut.</title>
        <authorList>
            <person name="Bertioli D.J."/>
            <person name="Cannon S.B."/>
            <person name="Froenicke L."/>
            <person name="Huang G."/>
            <person name="Farmer A.D."/>
            <person name="Cannon E.K."/>
            <person name="Liu X."/>
            <person name="Gao D."/>
            <person name="Clevenger J."/>
            <person name="Dash S."/>
            <person name="Ren L."/>
            <person name="Moretzsohn M.C."/>
            <person name="Shirasawa K."/>
            <person name="Huang W."/>
            <person name="Vidigal B."/>
            <person name="Abernathy B."/>
            <person name="Chu Y."/>
            <person name="Niederhuth C.E."/>
            <person name="Umale P."/>
            <person name="Araujo A.C."/>
            <person name="Kozik A."/>
            <person name="Kim K.D."/>
            <person name="Burow M.D."/>
            <person name="Varshney R.K."/>
            <person name="Wang X."/>
            <person name="Zhang X."/>
            <person name="Barkley N."/>
            <person name="Guimaraes P.M."/>
            <person name="Isobe S."/>
            <person name="Guo B."/>
            <person name="Liao B."/>
            <person name="Stalker H.T."/>
            <person name="Schmitz R.J."/>
            <person name="Scheffler B.E."/>
            <person name="Leal-Bertioli S.C."/>
            <person name="Xun X."/>
            <person name="Jackson S.A."/>
            <person name="Michelmore R."/>
            <person name="Ozias-Akins P."/>
        </authorList>
    </citation>
    <scope>NUCLEOTIDE SEQUENCE [LARGE SCALE GENOMIC DNA]</scope>
    <source>
        <strain evidence="1">cv. V14167</strain>
    </source>
</reference>
<dbReference type="PANTHER" id="PTHR31972:SF48">
    <property type="entry name" value="OS04G0407500 PROTEIN"/>
    <property type="match status" value="1"/>
</dbReference>